<proteinExistence type="predicted"/>
<name>A0ABQ7PXE9_PLUXY</name>
<dbReference type="Proteomes" id="UP000823941">
    <property type="component" value="Chromosome 29"/>
</dbReference>
<organism evidence="2 3">
    <name type="scientific">Plutella xylostella</name>
    <name type="common">Diamondback moth</name>
    <name type="synonym">Plutella maculipennis</name>
    <dbReference type="NCBI Taxonomy" id="51655"/>
    <lineage>
        <taxon>Eukaryota</taxon>
        <taxon>Metazoa</taxon>
        <taxon>Ecdysozoa</taxon>
        <taxon>Arthropoda</taxon>
        <taxon>Hexapoda</taxon>
        <taxon>Insecta</taxon>
        <taxon>Pterygota</taxon>
        <taxon>Neoptera</taxon>
        <taxon>Endopterygota</taxon>
        <taxon>Lepidoptera</taxon>
        <taxon>Glossata</taxon>
        <taxon>Ditrysia</taxon>
        <taxon>Yponomeutoidea</taxon>
        <taxon>Plutellidae</taxon>
        <taxon>Plutella</taxon>
    </lineage>
</organism>
<feature type="region of interest" description="Disordered" evidence="1">
    <location>
        <begin position="109"/>
        <end position="128"/>
    </location>
</feature>
<evidence type="ECO:0000313" key="3">
    <source>
        <dbReference type="Proteomes" id="UP000823941"/>
    </source>
</evidence>
<evidence type="ECO:0000313" key="2">
    <source>
        <dbReference type="EMBL" id="KAG7296318.1"/>
    </source>
</evidence>
<protein>
    <submittedName>
        <fullName evidence="2">Uncharacterized protein</fullName>
    </submittedName>
</protein>
<dbReference type="EMBL" id="JAHIBW010000029">
    <property type="protein sequence ID" value="KAG7296318.1"/>
    <property type="molecule type" value="Genomic_DNA"/>
</dbReference>
<reference evidence="2 3" key="1">
    <citation type="submission" date="2021-06" db="EMBL/GenBank/DDBJ databases">
        <title>A haploid diamondback moth (Plutella xylostella L.) genome assembly resolves 31 chromosomes and identifies a diamide resistance mutation.</title>
        <authorList>
            <person name="Ward C.M."/>
            <person name="Perry K.D."/>
            <person name="Baker G."/>
            <person name="Powis K."/>
            <person name="Heckel D.G."/>
            <person name="Baxter S.W."/>
        </authorList>
    </citation>
    <scope>NUCLEOTIDE SEQUENCE [LARGE SCALE GENOMIC DNA]</scope>
    <source>
        <strain evidence="2 3">LV</strain>
        <tissue evidence="2">Single pupa</tissue>
    </source>
</reference>
<evidence type="ECO:0000256" key="1">
    <source>
        <dbReference type="SAM" id="MobiDB-lite"/>
    </source>
</evidence>
<gene>
    <name evidence="2" type="ORF">JYU34_021456</name>
</gene>
<comment type="caution">
    <text evidence="2">The sequence shown here is derived from an EMBL/GenBank/DDBJ whole genome shotgun (WGS) entry which is preliminary data.</text>
</comment>
<accession>A0ABQ7PXE9</accession>
<keyword evidence="3" id="KW-1185">Reference proteome</keyword>
<sequence>MSGEITPHTSPAGGYDHLAINCHTPCYHNQALNVLSILDNCSAGCTRFPLVLAALWYSWLIYTAQVPRAGAMRAMHFPPRWTSVSPHSPPPQLGCSHQWCHSAKFHEGGGTPPEAVSPGNTEDILELP</sequence>